<dbReference type="STRING" id="1423729.FC80_GL000842"/>
<dbReference type="PANTHER" id="PTHR42756">
    <property type="entry name" value="TRANSCRIPTIONAL REGULATOR, MARR"/>
    <property type="match status" value="1"/>
</dbReference>
<feature type="domain" description="HTH marR-type" evidence="4">
    <location>
        <begin position="1"/>
        <end position="142"/>
    </location>
</feature>
<gene>
    <name evidence="5" type="ORF">FC80_GL000842</name>
</gene>
<dbReference type="Gene3D" id="1.10.10.10">
    <property type="entry name" value="Winged helix-like DNA-binding domain superfamily/Winged helix DNA-binding domain"/>
    <property type="match status" value="1"/>
</dbReference>
<protein>
    <recommendedName>
        <fullName evidence="4">HTH marR-type domain-containing protein</fullName>
    </recommendedName>
</protein>
<proteinExistence type="predicted"/>
<dbReference type="PROSITE" id="PS50995">
    <property type="entry name" value="HTH_MARR_2"/>
    <property type="match status" value="1"/>
</dbReference>
<sequence>MNTREINQIGRYISIIQRNSQKALNHRLNIEDLTASKSHLLLFINDYEKVTAQQVSDQLAINKGLVSRDFNELLQSGYIAKSLDSVDHRSYRVTLTEKGKQACIQINKMMSDWWLEQFEKSNSENLAITYQELYKLAVSISGSSLKYSNN</sequence>
<dbReference type="PANTHER" id="PTHR42756:SF1">
    <property type="entry name" value="TRANSCRIPTIONAL REPRESSOR OF EMRAB OPERON"/>
    <property type="match status" value="1"/>
</dbReference>
<dbReference type="SMART" id="SM00347">
    <property type="entry name" value="HTH_MARR"/>
    <property type="match status" value="1"/>
</dbReference>
<dbReference type="InterPro" id="IPR036388">
    <property type="entry name" value="WH-like_DNA-bd_sf"/>
</dbReference>
<evidence type="ECO:0000256" key="2">
    <source>
        <dbReference type="ARBA" id="ARBA00023125"/>
    </source>
</evidence>
<dbReference type="AlphaFoldDB" id="A0A0R2CHW2"/>
<dbReference type="PATRIC" id="fig|1423729.3.peg.852"/>
<evidence type="ECO:0000313" key="6">
    <source>
        <dbReference type="Proteomes" id="UP000051131"/>
    </source>
</evidence>
<dbReference type="Proteomes" id="UP000051131">
    <property type="component" value="Unassembled WGS sequence"/>
</dbReference>
<reference evidence="5 6" key="1">
    <citation type="journal article" date="2015" name="Genome Announc.">
        <title>Expanding the biotechnology potential of lactobacilli through comparative genomics of 213 strains and associated genera.</title>
        <authorList>
            <person name="Sun Z."/>
            <person name="Harris H.M."/>
            <person name="McCann A."/>
            <person name="Guo C."/>
            <person name="Argimon S."/>
            <person name="Zhang W."/>
            <person name="Yang X."/>
            <person name="Jeffery I.B."/>
            <person name="Cooney J.C."/>
            <person name="Kagawa T.F."/>
            <person name="Liu W."/>
            <person name="Song Y."/>
            <person name="Salvetti E."/>
            <person name="Wrobel A."/>
            <person name="Rasinkangas P."/>
            <person name="Parkhill J."/>
            <person name="Rea M.C."/>
            <person name="O'Sullivan O."/>
            <person name="Ritari J."/>
            <person name="Douillard F.P."/>
            <person name="Paul Ross R."/>
            <person name="Yang R."/>
            <person name="Briner A.E."/>
            <person name="Felis G.E."/>
            <person name="de Vos W.M."/>
            <person name="Barrangou R."/>
            <person name="Klaenhammer T.R."/>
            <person name="Caufield P.W."/>
            <person name="Cui Y."/>
            <person name="Zhang H."/>
            <person name="O'Toole P.W."/>
        </authorList>
    </citation>
    <scope>NUCLEOTIDE SEQUENCE [LARGE SCALE GENOMIC DNA]</scope>
    <source>
        <strain evidence="5 6">DSM 21116</strain>
    </source>
</reference>
<comment type="caution">
    <text evidence="5">The sequence shown here is derived from an EMBL/GenBank/DDBJ whole genome shotgun (WGS) entry which is preliminary data.</text>
</comment>
<keyword evidence="2" id="KW-0238">DNA-binding</keyword>
<organism evidence="5 6">
    <name type="scientific">Liquorilactobacillus cacaonum DSM 21116</name>
    <dbReference type="NCBI Taxonomy" id="1423729"/>
    <lineage>
        <taxon>Bacteria</taxon>
        <taxon>Bacillati</taxon>
        <taxon>Bacillota</taxon>
        <taxon>Bacilli</taxon>
        <taxon>Lactobacillales</taxon>
        <taxon>Lactobacillaceae</taxon>
        <taxon>Liquorilactobacillus</taxon>
    </lineage>
</organism>
<dbReference type="SUPFAM" id="SSF46785">
    <property type="entry name" value="Winged helix' DNA-binding domain"/>
    <property type="match status" value="1"/>
</dbReference>
<dbReference type="GO" id="GO:0003677">
    <property type="term" value="F:DNA binding"/>
    <property type="evidence" value="ECO:0007669"/>
    <property type="project" value="UniProtKB-KW"/>
</dbReference>
<evidence type="ECO:0000256" key="1">
    <source>
        <dbReference type="ARBA" id="ARBA00023015"/>
    </source>
</evidence>
<name>A0A0R2CHW2_9LACO</name>
<dbReference type="OrthoDB" id="2295641at2"/>
<keyword evidence="1" id="KW-0805">Transcription regulation</keyword>
<dbReference type="InterPro" id="IPR036390">
    <property type="entry name" value="WH_DNA-bd_sf"/>
</dbReference>
<dbReference type="InterPro" id="IPR000835">
    <property type="entry name" value="HTH_MarR-typ"/>
</dbReference>
<evidence type="ECO:0000313" key="5">
    <source>
        <dbReference type="EMBL" id="KRM90848.1"/>
    </source>
</evidence>
<evidence type="ECO:0000259" key="4">
    <source>
        <dbReference type="PROSITE" id="PS50995"/>
    </source>
</evidence>
<dbReference type="GO" id="GO:0003700">
    <property type="term" value="F:DNA-binding transcription factor activity"/>
    <property type="evidence" value="ECO:0007669"/>
    <property type="project" value="InterPro"/>
</dbReference>
<dbReference type="EMBL" id="AYZE01000014">
    <property type="protein sequence ID" value="KRM90848.1"/>
    <property type="molecule type" value="Genomic_DNA"/>
</dbReference>
<keyword evidence="6" id="KW-1185">Reference proteome</keyword>
<keyword evidence="3" id="KW-0804">Transcription</keyword>
<accession>A0A0R2CHW2</accession>
<dbReference type="RefSeq" id="WP_057829071.1">
    <property type="nucleotide sequence ID" value="NZ_AYZE01000014.1"/>
</dbReference>
<dbReference type="Pfam" id="PF12802">
    <property type="entry name" value="MarR_2"/>
    <property type="match status" value="1"/>
</dbReference>
<evidence type="ECO:0000256" key="3">
    <source>
        <dbReference type="ARBA" id="ARBA00023163"/>
    </source>
</evidence>